<gene>
    <name evidence="1" type="primary">ORFC</name>
    <name evidence="2" type="synonym">agrD</name>
</gene>
<accession>Q54338</accession>
<reference evidence="1" key="1">
    <citation type="journal article" date="1993" name="FEMS Microbiol. Lett.">
        <title>Agr-related sequences in Staphylococcus lugdunensis.</title>
        <authorList>
            <person name="Vandenesch F."/>
            <person name="Projan S.J."/>
            <person name="Kreiswirth B."/>
            <person name="Etienne J."/>
            <person name="Novick R.P."/>
        </authorList>
    </citation>
    <scope>NUCLEOTIDE SEQUENCE</scope>
</reference>
<evidence type="ECO:0000313" key="1">
    <source>
        <dbReference type="EMBL" id="AAA71977.1"/>
    </source>
</evidence>
<dbReference type="EMBL" id="AF173933">
    <property type="protein sequence ID" value="AAD51710.1"/>
    <property type="molecule type" value="Genomic_DNA"/>
</dbReference>
<dbReference type="InterPro" id="IPR009229">
    <property type="entry name" value="AgrD"/>
</dbReference>
<sequence length="53" mass="5994">MNLLSGLFTKGISAIFEFIGNFSAQDICNAYFDEPEVPQELIDLQRKQLIESV</sequence>
<dbReference type="EMBL" id="L13334">
    <property type="protein sequence ID" value="AAA71977.1"/>
    <property type="molecule type" value="Unassigned_DNA"/>
</dbReference>
<dbReference type="AlphaFoldDB" id="Q54338"/>
<evidence type="ECO:0000313" key="2">
    <source>
        <dbReference type="EMBL" id="AAD51710.1"/>
    </source>
</evidence>
<dbReference type="NCBIfam" id="TIGR04223">
    <property type="entry name" value="quorum_AgrD"/>
    <property type="match status" value="1"/>
</dbReference>
<name>Q54338_STALU</name>
<organism evidence="1">
    <name type="scientific">Staphylococcus lugdunensis</name>
    <dbReference type="NCBI Taxonomy" id="28035"/>
    <lineage>
        <taxon>Bacteria</taxon>
        <taxon>Bacillati</taxon>
        <taxon>Bacillota</taxon>
        <taxon>Bacilli</taxon>
        <taxon>Bacillales</taxon>
        <taxon>Staphylococcaceae</taxon>
        <taxon>Staphylococcus</taxon>
    </lineage>
</organism>
<dbReference type="SMART" id="SM00794">
    <property type="entry name" value="AgrD"/>
    <property type="match status" value="1"/>
</dbReference>
<reference evidence="2" key="2">
    <citation type="submission" date="1999-07" db="EMBL/GenBank/DDBJ databases">
        <title>Full agr-sl sequence of Staphylococcus lugdunensis.</title>
        <authorList>
            <person name="Benito Y."/>
        </authorList>
    </citation>
    <scope>NUCLEOTIDE SEQUENCE</scope>
    <source>
        <strain evidence="2">307</strain>
    </source>
</reference>
<protein>
    <submittedName>
        <fullName evidence="2">AgrD</fullName>
    </submittedName>
    <submittedName>
        <fullName evidence="1">ORFC</fullName>
    </submittedName>
</protein>
<proteinExistence type="predicted"/>
<dbReference type="Pfam" id="PF05931">
    <property type="entry name" value="AgrD"/>
    <property type="match status" value="1"/>
</dbReference>